<comment type="caution">
    <text evidence="8">The sequence shown here is derived from an EMBL/GenBank/DDBJ whole genome shotgun (WGS) entry which is preliminary data.</text>
</comment>
<dbReference type="SUPFAM" id="SSF53613">
    <property type="entry name" value="Ribokinase-like"/>
    <property type="match status" value="1"/>
</dbReference>
<feature type="binding site" evidence="6">
    <location>
        <position position="187"/>
    </location>
    <ligand>
        <name>(6S)-NADPHX</name>
        <dbReference type="ChEBI" id="CHEBI:64076"/>
    </ligand>
</feature>
<dbReference type="InterPro" id="IPR000631">
    <property type="entry name" value="CARKD"/>
</dbReference>
<gene>
    <name evidence="8" type="ORF">PAPYR_2124</name>
</gene>
<name>A0ABQ8UXQ4_9EUKA</name>
<dbReference type="EMBL" id="JAPMOS010000007">
    <property type="protein sequence ID" value="KAJ4461535.1"/>
    <property type="molecule type" value="Genomic_DNA"/>
</dbReference>
<organism evidence="8 9">
    <name type="scientific">Paratrimastix pyriformis</name>
    <dbReference type="NCBI Taxonomy" id="342808"/>
    <lineage>
        <taxon>Eukaryota</taxon>
        <taxon>Metamonada</taxon>
        <taxon>Preaxostyla</taxon>
        <taxon>Paratrimastigidae</taxon>
        <taxon>Paratrimastix</taxon>
    </lineage>
</organism>
<feature type="binding site" evidence="6">
    <location>
        <begin position="119"/>
        <end position="125"/>
    </location>
    <ligand>
        <name>(6S)-NADPHX</name>
        <dbReference type="ChEBI" id="CHEBI:64076"/>
    </ligand>
</feature>
<proteinExistence type="inferred from homology"/>
<dbReference type="PANTHER" id="PTHR12592">
    <property type="entry name" value="ATP-DEPENDENT (S)-NAD(P)H-HYDRATE DEHYDRATASE FAMILY MEMBER"/>
    <property type="match status" value="1"/>
</dbReference>
<keyword evidence="8" id="KW-0418">Kinase</keyword>
<keyword evidence="3" id="KW-0521">NADP</keyword>
<dbReference type="EC" id="4.2.1.93" evidence="6"/>
<dbReference type="PROSITE" id="PS51383">
    <property type="entry name" value="YJEF_C_3"/>
    <property type="match status" value="1"/>
</dbReference>
<evidence type="ECO:0000256" key="5">
    <source>
        <dbReference type="ARBA" id="ARBA00023239"/>
    </source>
</evidence>
<feature type="binding site" evidence="6">
    <location>
        <begin position="177"/>
        <end position="186"/>
    </location>
    <ligand>
        <name>ATP</name>
        <dbReference type="ChEBI" id="CHEBI:30616"/>
    </ligand>
</feature>
<dbReference type="HAMAP" id="MF_01965">
    <property type="entry name" value="NADHX_dehydratase"/>
    <property type="match status" value="1"/>
</dbReference>
<evidence type="ECO:0000313" key="9">
    <source>
        <dbReference type="Proteomes" id="UP001141327"/>
    </source>
</evidence>
<evidence type="ECO:0000256" key="2">
    <source>
        <dbReference type="ARBA" id="ARBA00022840"/>
    </source>
</evidence>
<dbReference type="PANTHER" id="PTHR12592:SF0">
    <property type="entry name" value="ATP-DEPENDENT (S)-NAD(P)H-HYDRATE DEHYDRATASE"/>
    <property type="match status" value="1"/>
</dbReference>
<keyword evidence="5 6" id="KW-0456">Lyase</keyword>
<reference evidence="8" key="1">
    <citation type="journal article" date="2022" name="bioRxiv">
        <title>Genomics of Preaxostyla Flagellates Illuminates Evolutionary Transitions and the Path Towards Mitochondrial Loss.</title>
        <authorList>
            <person name="Novak L.V.F."/>
            <person name="Treitli S.C."/>
            <person name="Pyrih J."/>
            <person name="Halakuc P."/>
            <person name="Pipaliya S.V."/>
            <person name="Vacek V."/>
            <person name="Brzon O."/>
            <person name="Soukal P."/>
            <person name="Eme L."/>
            <person name="Dacks J.B."/>
            <person name="Karnkowska A."/>
            <person name="Elias M."/>
            <person name="Hampl V."/>
        </authorList>
    </citation>
    <scope>NUCLEOTIDE SEQUENCE</scope>
    <source>
        <strain evidence="8">RCP-MX</strain>
    </source>
</reference>
<keyword evidence="6" id="KW-0597">Phosphoprotein</keyword>
<evidence type="ECO:0000256" key="3">
    <source>
        <dbReference type="ARBA" id="ARBA00022857"/>
    </source>
</evidence>
<evidence type="ECO:0000256" key="4">
    <source>
        <dbReference type="ARBA" id="ARBA00023027"/>
    </source>
</evidence>
<comment type="cofactor">
    <cofactor evidence="6">
        <name>Mg(2+)</name>
        <dbReference type="ChEBI" id="CHEBI:18420"/>
    </cofactor>
</comment>
<dbReference type="Pfam" id="PF01256">
    <property type="entry name" value="Carb_kinase"/>
    <property type="match status" value="1"/>
</dbReference>
<comment type="function">
    <text evidence="6">Catalyzes the dehydration of the S-form of NAD(P)HX at the expense of ATP, which is converted to ADP. Together with NAD(P)HX epimerase, which catalyzes the epimerization of the S- and R-forms, the enzyme allows the repair of both epimers of NAD(P)HX, a damaged form of NAD(P)H that is a result of enzymatic or heat-dependent hydration.</text>
</comment>
<keyword evidence="4 6" id="KW-0520">NAD</keyword>
<dbReference type="Gene3D" id="3.40.1190.20">
    <property type="match status" value="1"/>
</dbReference>
<comment type="similarity">
    <text evidence="6">Belongs to the NnrD/CARKD family.</text>
</comment>
<evidence type="ECO:0000313" key="8">
    <source>
        <dbReference type="EMBL" id="KAJ4461535.1"/>
    </source>
</evidence>
<evidence type="ECO:0000259" key="7">
    <source>
        <dbReference type="PROSITE" id="PS51383"/>
    </source>
</evidence>
<comment type="catalytic activity">
    <reaction evidence="6">
        <text>(6S)-NADPHX + ATP = ADP + phosphate + NADPH + H(+)</text>
        <dbReference type="Rhea" id="RHEA:32231"/>
        <dbReference type="ChEBI" id="CHEBI:15378"/>
        <dbReference type="ChEBI" id="CHEBI:30616"/>
        <dbReference type="ChEBI" id="CHEBI:43474"/>
        <dbReference type="ChEBI" id="CHEBI:57783"/>
        <dbReference type="ChEBI" id="CHEBI:64076"/>
        <dbReference type="ChEBI" id="CHEBI:456216"/>
        <dbReference type="EC" id="4.2.1.93"/>
    </reaction>
</comment>
<feature type="domain" description="YjeF C-terminal" evidence="7">
    <location>
        <begin position="1"/>
        <end position="254"/>
    </location>
</feature>
<dbReference type="Proteomes" id="UP001141327">
    <property type="component" value="Unassembled WGS sequence"/>
</dbReference>
<evidence type="ECO:0000256" key="1">
    <source>
        <dbReference type="ARBA" id="ARBA00022741"/>
    </source>
</evidence>
<feature type="binding site" evidence="6">
    <location>
        <position position="66"/>
    </location>
    <ligand>
        <name>(6S)-NADPHX</name>
        <dbReference type="ChEBI" id="CHEBI:64076"/>
    </ligand>
</feature>
<accession>A0ABQ8UXQ4</accession>
<keyword evidence="2 6" id="KW-0067">ATP-binding</keyword>
<keyword evidence="1 6" id="KW-0547">Nucleotide-binding</keyword>
<sequence>MSALRLGCDLSHVFCAKQAGIPIKCYSPDLIVHPYFEEGDPSAHQATIEKMRSWLPRLTSLVVGPGLGQDPEMWALAADIVALAREQQLPIILDGDAISLVCRRPELVRGYPRAVLTPNFNEFKRLISHLVAEAEVAQGADPLLLLYRALGGPTIIQKGAEDRIVDGDGVVTVALEGSPRRCGGQGDLLAGTLGVFTHWVPTVQGDHPDRPMLRAAQCAALVTRTCSRLAFARSGRAMTAQEMVALVPEALTACEGLALGGGC</sequence>
<feature type="binding site" evidence="6">
    <location>
        <begin position="158"/>
        <end position="162"/>
    </location>
    <ligand>
        <name>ATP</name>
        <dbReference type="ChEBI" id="CHEBI:30616"/>
    </ligand>
</feature>
<dbReference type="GO" id="GO:0016301">
    <property type="term" value="F:kinase activity"/>
    <property type="evidence" value="ECO:0007669"/>
    <property type="project" value="UniProtKB-KW"/>
</dbReference>
<dbReference type="CDD" id="cd01171">
    <property type="entry name" value="YXKO-related"/>
    <property type="match status" value="1"/>
</dbReference>
<keyword evidence="9" id="KW-1185">Reference proteome</keyword>
<dbReference type="InterPro" id="IPR029056">
    <property type="entry name" value="Ribokinase-like"/>
</dbReference>
<protein>
    <recommendedName>
        <fullName evidence="6">ATP-dependent (S)-NAD(P)H-hydrate dehydratase</fullName>
        <ecNumber evidence="6">4.2.1.93</ecNumber>
    </recommendedName>
    <alternativeName>
        <fullName evidence="6">ATP-dependent NAD(P)HX dehydratase</fullName>
    </alternativeName>
</protein>
<keyword evidence="8" id="KW-0808">Transferase</keyword>
<comment type="catalytic activity">
    <reaction evidence="6">
        <text>(6S)-NADHX + ATP = ADP + phosphate + NADH + H(+)</text>
        <dbReference type="Rhea" id="RHEA:19017"/>
        <dbReference type="ChEBI" id="CHEBI:15378"/>
        <dbReference type="ChEBI" id="CHEBI:30616"/>
        <dbReference type="ChEBI" id="CHEBI:43474"/>
        <dbReference type="ChEBI" id="CHEBI:57945"/>
        <dbReference type="ChEBI" id="CHEBI:64074"/>
        <dbReference type="ChEBI" id="CHEBI:456216"/>
        <dbReference type="EC" id="4.2.1.93"/>
    </reaction>
</comment>
<evidence type="ECO:0000256" key="6">
    <source>
        <dbReference type="HAMAP-Rule" id="MF_03157"/>
    </source>
</evidence>